<dbReference type="NCBIfam" id="NF033542">
    <property type="entry name" value="transpos_IS110"/>
    <property type="match status" value="1"/>
</dbReference>
<dbReference type="EMBL" id="CP017641">
    <property type="protein sequence ID" value="APZ92342.1"/>
    <property type="molecule type" value="Genomic_DNA"/>
</dbReference>
<evidence type="ECO:0000313" key="6">
    <source>
        <dbReference type="Proteomes" id="UP000187735"/>
    </source>
</evidence>
<dbReference type="PANTHER" id="PTHR33055:SF15">
    <property type="entry name" value="TRANSPOSASE-RELATED"/>
    <property type="match status" value="1"/>
</dbReference>
<gene>
    <name evidence="4" type="ORF">Fuma_01952</name>
    <name evidence="5" type="ORF">Fuma_04120</name>
</gene>
<feature type="domain" description="Transposase IS116/IS110/IS902 C-terminal" evidence="3">
    <location>
        <begin position="223"/>
        <end position="304"/>
    </location>
</feature>
<dbReference type="Pfam" id="PF01548">
    <property type="entry name" value="DEDD_Tnp_IS110"/>
    <property type="match status" value="1"/>
</dbReference>
<evidence type="ECO:0000313" key="4">
    <source>
        <dbReference type="EMBL" id="APZ92342.1"/>
    </source>
</evidence>
<dbReference type="RefSeq" id="WP_158520925.1">
    <property type="nucleotide sequence ID" value="NZ_CP017641.1"/>
</dbReference>
<dbReference type="AlphaFoldDB" id="A0A1P8WE76"/>
<feature type="region of interest" description="Disordered" evidence="1">
    <location>
        <begin position="354"/>
        <end position="378"/>
    </location>
</feature>
<dbReference type="InterPro" id="IPR003346">
    <property type="entry name" value="Transposase_20"/>
</dbReference>
<dbReference type="GO" id="GO:0004803">
    <property type="term" value="F:transposase activity"/>
    <property type="evidence" value="ECO:0007669"/>
    <property type="project" value="InterPro"/>
</dbReference>
<evidence type="ECO:0000259" key="2">
    <source>
        <dbReference type="Pfam" id="PF01548"/>
    </source>
</evidence>
<proteinExistence type="predicted"/>
<evidence type="ECO:0000259" key="3">
    <source>
        <dbReference type="Pfam" id="PF02371"/>
    </source>
</evidence>
<reference evidence="4 6" key="1">
    <citation type="journal article" date="2016" name="Front. Microbiol.">
        <title>Fuerstia marisgermanicae gen. nov., sp. nov., an Unusual Member of the Phylum Planctomycetes from the German Wadden Sea.</title>
        <authorList>
            <person name="Kohn T."/>
            <person name="Heuer A."/>
            <person name="Jogler M."/>
            <person name="Vollmers J."/>
            <person name="Boedeker C."/>
            <person name="Bunk B."/>
            <person name="Rast P."/>
            <person name="Borchert D."/>
            <person name="Glockner I."/>
            <person name="Freese H.M."/>
            <person name="Klenk H.P."/>
            <person name="Overmann J."/>
            <person name="Kaster A.K."/>
            <person name="Rohde M."/>
            <person name="Wiegand S."/>
            <person name="Jogler C."/>
        </authorList>
    </citation>
    <scope>NUCLEOTIDE SEQUENCE [LARGE SCALE GENOMIC DNA]</scope>
    <source>
        <strain evidence="4 6">NH11</strain>
    </source>
</reference>
<dbReference type="GO" id="GO:0003677">
    <property type="term" value="F:DNA binding"/>
    <property type="evidence" value="ECO:0007669"/>
    <property type="project" value="InterPro"/>
</dbReference>
<accession>A0A1P8WE76</accession>
<dbReference type="EMBL" id="CP017641">
    <property type="protein sequence ID" value="APZ94488.1"/>
    <property type="molecule type" value="Genomic_DNA"/>
</dbReference>
<sequence>MAFYPTQHELYCGVDLHARRMYTCIVDSDGKTVFHKNLHCTPRDLQTALEPFRDRDIVLAVESTFNWYWLADACDELNVPFVLGHAFGMKAIHGGKTKNDKQDSLKIAQLLRGGNFPVAWAYPKSMRSQRDLCRRRCYFTRQRAELQAHVRSSCLQYNVAAPSGQLRYASHQEGLAETFPTQASQLTIETDIAMINALTTQISRLEKTLVQMAQFDDPGLFYRLKAVPGIGDILALVILYEIGDLKRFRRAGDFLSYARLVPGQHSSAGKNYGSPGRKQGNPQLKWAFSEAVALLLRDSPATKAAFAKMEKRHGRGKALSILAARLGRAVYLVLKRGDIFSEREFLRLPDDARVEVPKPRRRRKVASKAAQPSTAAHG</sequence>
<feature type="domain" description="Transposase IS110-like N-terminal" evidence="2">
    <location>
        <begin position="12"/>
        <end position="153"/>
    </location>
</feature>
<dbReference type="InterPro" id="IPR047650">
    <property type="entry name" value="Transpos_IS110"/>
</dbReference>
<dbReference type="PANTHER" id="PTHR33055">
    <property type="entry name" value="TRANSPOSASE FOR INSERTION SEQUENCE ELEMENT IS1111A"/>
    <property type="match status" value="1"/>
</dbReference>
<dbReference type="KEGG" id="fmr:Fuma_01952"/>
<keyword evidence="6" id="KW-1185">Reference proteome</keyword>
<evidence type="ECO:0000313" key="5">
    <source>
        <dbReference type="EMBL" id="APZ94488.1"/>
    </source>
</evidence>
<dbReference type="InterPro" id="IPR002525">
    <property type="entry name" value="Transp_IS110-like_N"/>
</dbReference>
<dbReference type="Pfam" id="PF02371">
    <property type="entry name" value="Transposase_20"/>
    <property type="match status" value="1"/>
</dbReference>
<dbReference type="GO" id="GO:0006313">
    <property type="term" value="P:DNA transposition"/>
    <property type="evidence" value="ECO:0007669"/>
    <property type="project" value="InterPro"/>
</dbReference>
<organism evidence="4 6">
    <name type="scientific">Fuerstiella marisgermanici</name>
    <dbReference type="NCBI Taxonomy" id="1891926"/>
    <lineage>
        <taxon>Bacteria</taxon>
        <taxon>Pseudomonadati</taxon>
        <taxon>Planctomycetota</taxon>
        <taxon>Planctomycetia</taxon>
        <taxon>Planctomycetales</taxon>
        <taxon>Planctomycetaceae</taxon>
        <taxon>Fuerstiella</taxon>
    </lineage>
</organism>
<dbReference type="OrthoDB" id="260101at2"/>
<protein>
    <submittedName>
        <fullName evidence="4">Transposase IS116/IS110/IS902 family protein</fullName>
    </submittedName>
</protein>
<dbReference type="KEGG" id="fmr:Fuma_04120"/>
<name>A0A1P8WE76_9PLAN</name>
<dbReference type="Proteomes" id="UP000187735">
    <property type="component" value="Chromosome"/>
</dbReference>
<evidence type="ECO:0000256" key="1">
    <source>
        <dbReference type="SAM" id="MobiDB-lite"/>
    </source>
</evidence>